<evidence type="ECO:0000313" key="2">
    <source>
        <dbReference type="EMBL" id="CAB4181424.1"/>
    </source>
</evidence>
<evidence type="ECO:0000313" key="1">
    <source>
        <dbReference type="EMBL" id="CAB4169629.1"/>
    </source>
</evidence>
<reference evidence="4" key="1">
    <citation type="submission" date="2020-05" db="EMBL/GenBank/DDBJ databases">
        <authorList>
            <person name="Chiriac C."/>
            <person name="Salcher M."/>
            <person name="Ghai R."/>
            <person name="Kavagutti S V."/>
        </authorList>
    </citation>
    <scope>NUCLEOTIDE SEQUENCE</scope>
</reference>
<evidence type="ECO:0000313" key="4">
    <source>
        <dbReference type="EMBL" id="CAB4211909.1"/>
    </source>
</evidence>
<name>A0A6J5SE71_9CAUD</name>
<dbReference type="EMBL" id="LR797379">
    <property type="protein sequence ID" value="CAB4211909.1"/>
    <property type="molecule type" value="Genomic_DNA"/>
</dbReference>
<protein>
    <submittedName>
        <fullName evidence="4">Uncharacterized protein</fullName>
    </submittedName>
</protein>
<organism evidence="4">
    <name type="scientific">uncultured Caudovirales phage</name>
    <dbReference type="NCBI Taxonomy" id="2100421"/>
    <lineage>
        <taxon>Viruses</taxon>
        <taxon>Duplodnaviria</taxon>
        <taxon>Heunggongvirae</taxon>
        <taxon>Uroviricota</taxon>
        <taxon>Caudoviricetes</taxon>
        <taxon>Peduoviridae</taxon>
        <taxon>Maltschvirus</taxon>
        <taxon>Maltschvirus maltsch</taxon>
    </lineage>
</organism>
<evidence type="ECO:0000313" key="3">
    <source>
        <dbReference type="EMBL" id="CAB4196001.1"/>
    </source>
</evidence>
<dbReference type="EMBL" id="LR796842">
    <property type="protein sequence ID" value="CAB4169629.1"/>
    <property type="molecule type" value="Genomic_DNA"/>
</dbReference>
<dbReference type="EMBL" id="LR797017">
    <property type="protein sequence ID" value="CAB4181424.1"/>
    <property type="molecule type" value="Genomic_DNA"/>
</dbReference>
<sequence>MTDAELNKIAKDRADWLVDAVATATQDRRYLRGEPEADQVAIDAILLNGEKAIRIAINRALGR</sequence>
<proteinExistence type="predicted"/>
<gene>
    <name evidence="2" type="ORF">UFOVP1070_36</name>
    <name evidence="3" type="ORF">UFOVP1302_48</name>
    <name evidence="4" type="ORF">UFOVP1416_64</name>
    <name evidence="1" type="ORF">UFOVP895_51</name>
</gene>
<dbReference type="EMBL" id="LR797245">
    <property type="protein sequence ID" value="CAB4196001.1"/>
    <property type="molecule type" value="Genomic_DNA"/>
</dbReference>
<accession>A0A6J5SE71</accession>